<dbReference type="Pfam" id="PF13646">
    <property type="entry name" value="HEAT_2"/>
    <property type="match status" value="1"/>
</dbReference>
<name>A0ABV3KDE7_9MICC</name>
<dbReference type="InterPro" id="IPR011989">
    <property type="entry name" value="ARM-like"/>
</dbReference>
<accession>A0ABV3KDE7</accession>
<dbReference type="SUPFAM" id="SSF48371">
    <property type="entry name" value="ARM repeat"/>
    <property type="match status" value="1"/>
</dbReference>
<dbReference type="EMBL" id="JBFBLL010000005">
    <property type="protein sequence ID" value="MEV8158373.1"/>
    <property type="molecule type" value="Genomic_DNA"/>
</dbReference>
<dbReference type="RefSeq" id="WP_363785017.1">
    <property type="nucleotide sequence ID" value="NZ_JBFBLL010000005.1"/>
</dbReference>
<proteinExistence type="predicted"/>
<dbReference type="Proteomes" id="UP001553031">
    <property type="component" value="Unassembled WGS sequence"/>
</dbReference>
<dbReference type="Gene3D" id="1.25.10.10">
    <property type="entry name" value="Leucine-rich Repeat Variant"/>
    <property type="match status" value="1"/>
</dbReference>
<comment type="caution">
    <text evidence="1">The sequence shown here is derived from an EMBL/GenBank/DDBJ whole genome shotgun (WGS) entry which is preliminary data.</text>
</comment>
<sequence length="185" mass="19478">MAPRRRPRGLPSWVAVESLCTFDEPVAGVVMEATTHPQPSVRHLAATVIGSRPLPQAAPVVREHIAAEEDPRTLAALVEALGKIGGSSDLTLLARFARHPDETVALAAVAALEAIGLPSSVEALAPLMADTRPRLSERAAVALTELGPRGHEQLREFAKAPGPAVQPATYALQLTAMRSATRGLD</sequence>
<organism evidence="1 2">
    <name type="scientific">Kocuria salsicia</name>
    <dbReference type="NCBI Taxonomy" id="664639"/>
    <lineage>
        <taxon>Bacteria</taxon>
        <taxon>Bacillati</taxon>
        <taxon>Actinomycetota</taxon>
        <taxon>Actinomycetes</taxon>
        <taxon>Micrococcales</taxon>
        <taxon>Micrococcaceae</taxon>
        <taxon>Kocuria</taxon>
    </lineage>
</organism>
<protein>
    <submittedName>
        <fullName evidence="1">HEAT repeat domain-containing protein</fullName>
    </submittedName>
</protein>
<keyword evidence="2" id="KW-1185">Reference proteome</keyword>
<dbReference type="InterPro" id="IPR016024">
    <property type="entry name" value="ARM-type_fold"/>
</dbReference>
<reference evidence="1 2" key="1">
    <citation type="submission" date="2024-06" db="EMBL/GenBank/DDBJ databases">
        <title>The Natural Products Discovery Center: Release of the First 8490 Sequenced Strains for Exploring Actinobacteria Biosynthetic Diversity.</title>
        <authorList>
            <person name="Kalkreuter E."/>
            <person name="Kautsar S.A."/>
            <person name="Yang D."/>
            <person name="Bader C.D."/>
            <person name="Teijaro C.N."/>
            <person name="Fluegel L."/>
            <person name="Davis C.M."/>
            <person name="Simpson J.R."/>
            <person name="Lauterbach L."/>
            <person name="Steele A.D."/>
            <person name="Gui C."/>
            <person name="Meng S."/>
            <person name="Li G."/>
            <person name="Viehrig K."/>
            <person name="Ye F."/>
            <person name="Su P."/>
            <person name="Kiefer A.F."/>
            <person name="Nichols A."/>
            <person name="Cepeda A.J."/>
            <person name="Yan W."/>
            <person name="Fan B."/>
            <person name="Jiang Y."/>
            <person name="Adhikari A."/>
            <person name="Zheng C.-J."/>
            <person name="Schuster L."/>
            <person name="Cowan T.M."/>
            <person name="Smanski M.J."/>
            <person name="Chevrette M.G."/>
            <person name="De Carvalho L.P.S."/>
            <person name="Shen B."/>
        </authorList>
    </citation>
    <scope>NUCLEOTIDE SEQUENCE [LARGE SCALE GENOMIC DNA]</scope>
    <source>
        <strain evidence="1 2">NPDC079179</strain>
    </source>
</reference>
<gene>
    <name evidence="1" type="ORF">AB0O96_09240</name>
</gene>
<evidence type="ECO:0000313" key="2">
    <source>
        <dbReference type="Proteomes" id="UP001553031"/>
    </source>
</evidence>
<evidence type="ECO:0000313" key="1">
    <source>
        <dbReference type="EMBL" id="MEV8158373.1"/>
    </source>
</evidence>